<dbReference type="Proteomes" id="UP001229421">
    <property type="component" value="Unassembled WGS sequence"/>
</dbReference>
<organism evidence="2 3">
    <name type="scientific">Tagetes erecta</name>
    <name type="common">African marigold</name>
    <dbReference type="NCBI Taxonomy" id="13708"/>
    <lineage>
        <taxon>Eukaryota</taxon>
        <taxon>Viridiplantae</taxon>
        <taxon>Streptophyta</taxon>
        <taxon>Embryophyta</taxon>
        <taxon>Tracheophyta</taxon>
        <taxon>Spermatophyta</taxon>
        <taxon>Magnoliopsida</taxon>
        <taxon>eudicotyledons</taxon>
        <taxon>Gunneridae</taxon>
        <taxon>Pentapetalae</taxon>
        <taxon>asterids</taxon>
        <taxon>campanulids</taxon>
        <taxon>Asterales</taxon>
        <taxon>Asteraceae</taxon>
        <taxon>Asteroideae</taxon>
        <taxon>Heliantheae alliance</taxon>
        <taxon>Tageteae</taxon>
        <taxon>Tagetes</taxon>
    </lineage>
</organism>
<evidence type="ECO:0000313" key="2">
    <source>
        <dbReference type="EMBL" id="KAK1417976.1"/>
    </source>
</evidence>
<proteinExistence type="predicted"/>
<dbReference type="EMBL" id="JAUHHV010000007">
    <property type="protein sequence ID" value="KAK1417976.1"/>
    <property type="molecule type" value="Genomic_DNA"/>
</dbReference>
<keyword evidence="1" id="KW-0472">Membrane</keyword>
<keyword evidence="1" id="KW-0812">Transmembrane</keyword>
<keyword evidence="1" id="KW-1133">Transmembrane helix</keyword>
<protein>
    <submittedName>
        <fullName evidence="2">Uncharacterized protein</fullName>
    </submittedName>
</protein>
<dbReference type="AlphaFoldDB" id="A0AAD8NRE7"/>
<evidence type="ECO:0000256" key="1">
    <source>
        <dbReference type="SAM" id="Phobius"/>
    </source>
</evidence>
<sequence>MSLRVLFLVIWKLYICSYVFHTFCRGVLYLVVFDSVQVLRHYFFIILSICYIYNSKPSFYVPLQMQKHTPFVPSSPLFVIFTLFRSVRDLCLYSSFDGDSNKDLQKL</sequence>
<feature type="transmembrane region" description="Helical" evidence="1">
    <location>
        <begin position="12"/>
        <end position="32"/>
    </location>
</feature>
<reference evidence="2" key="1">
    <citation type="journal article" date="2023" name="bioRxiv">
        <title>Improved chromosome-level genome assembly for marigold (Tagetes erecta).</title>
        <authorList>
            <person name="Jiang F."/>
            <person name="Yuan L."/>
            <person name="Wang S."/>
            <person name="Wang H."/>
            <person name="Xu D."/>
            <person name="Wang A."/>
            <person name="Fan W."/>
        </authorList>
    </citation>
    <scope>NUCLEOTIDE SEQUENCE</scope>
    <source>
        <strain evidence="2">WSJ</strain>
        <tissue evidence="2">Leaf</tissue>
    </source>
</reference>
<name>A0AAD8NRE7_TARER</name>
<accession>A0AAD8NRE7</accession>
<gene>
    <name evidence="2" type="ORF">QVD17_27112</name>
</gene>
<feature type="transmembrane region" description="Helical" evidence="1">
    <location>
        <begin position="38"/>
        <end position="54"/>
    </location>
</feature>
<comment type="caution">
    <text evidence="2">The sequence shown here is derived from an EMBL/GenBank/DDBJ whole genome shotgun (WGS) entry which is preliminary data.</text>
</comment>
<keyword evidence="3" id="KW-1185">Reference proteome</keyword>
<evidence type="ECO:0000313" key="3">
    <source>
        <dbReference type="Proteomes" id="UP001229421"/>
    </source>
</evidence>